<reference evidence="2" key="1">
    <citation type="submission" date="2022-07" db="EMBL/GenBank/DDBJ databases">
        <title>Genome analysis of Parmales, a sister group of diatoms, reveals the evolutionary specialization of diatoms from phago-mixotrophs to photoautotrophs.</title>
        <authorList>
            <person name="Ban H."/>
            <person name="Sato S."/>
            <person name="Yoshikawa S."/>
            <person name="Kazumasa Y."/>
            <person name="Nakamura Y."/>
            <person name="Ichinomiya M."/>
            <person name="Saitoh K."/>
            <person name="Sato N."/>
            <person name="Blanc-Mathieu R."/>
            <person name="Endo H."/>
            <person name="Kuwata A."/>
            <person name="Ogata H."/>
        </authorList>
    </citation>
    <scope>NUCLEOTIDE SEQUENCE</scope>
</reference>
<dbReference type="EMBL" id="BRXZ01000163">
    <property type="protein sequence ID" value="GMI06489.1"/>
    <property type="molecule type" value="Genomic_DNA"/>
</dbReference>
<evidence type="ECO:0000259" key="1">
    <source>
        <dbReference type="SMART" id="SM00717"/>
    </source>
</evidence>
<dbReference type="CDD" id="cd00085">
    <property type="entry name" value="HNHc"/>
    <property type="match status" value="1"/>
</dbReference>
<name>A0A9W7F7T3_9STRA</name>
<evidence type="ECO:0000313" key="3">
    <source>
        <dbReference type="Proteomes" id="UP001165082"/>
    </source>
</evidence>
<dbReference type="AlphaFoldDB" id="A0A9W7F7T3"/>
<dbReference type="SUPFAM" id="SSF46689">
    <property type="entry name" value="Homeodomain-like"/>
    <property type="match status" value="1"/>
</dbReference>
<dbReference type="CDD" id="cd11660">
    <property type="entry name" value="SANT_TRF"/>
    <property type="match status" value="1"/>
</dbReference>
<dbReference type="InterPro" id="IPR003615">
    <property type="entry name" value="HNH_nuc"/>
</dbReference>
<feature type="domain" description="Myb-like" evidence="1">
    <location>
        <begin position="200"/>
        <end position="259"/>
    </location>
</feature>
<protein>
    <recommendedName>
        <fullName evidence="1">Myb-like domain-containing protein</fullName>
    </recommendedName>
</protein>
<organism evidence="2 3">
    <name type="scientific">Triparma retinervis</name>
    <dbReference type="NCBI Taxonomy" id="2557542"/>
    <lineage>
        <taxon>Eukaryota</taxon>
        <taxon>Sar</taxon>
        <taxon>Stramenopiles</taxon>
        <taxon>Ochrophyta</taxon>
        <taxon>Bolidophyceae</taxon>
        <taxon>Parmales</taxon>
        <taxon>Triparmaceae</taxon>
        <taxon>Triparma</taxon>
    </lineage>
</organism>
<gene>
    <name evidence="2" type="ORF">TrRE_jg2184</name>
</gene>
<proteinExistence type="predicted"/>
<keyword evidence="3" id="KW-1185">Reference proteome</keyword>
<dbReference type="Gene3D" id="1.10.30.50">
    <property type="match status" value="1"/>
</dbReference>
<dbReference type="Proteomes" id="UP001165082">
    <property type="component" value="Unassembled WGS sequence"/>
</dbReference>
<accession>A0A9W7F7T3</accession>
<evidence type="ECO:0000313" key="2">
    <source>
        <dbReference type="EMBL" id="GMI06489.1"/>
    </source>
</evidence>
<comment type="caution">
    <text evidence="2">The sequence shown here is derived from an EMBL/GenBank/DDBJ whole genome shotgun (WGS) entry which is preliminary data.</text>
</comment>
<sequence length="344" mass="38457">MTTPGRILFNARVDLSCISMSATLLVAQSGAKFSFFEDRYGNVISPEARPGSLLAYEIDHDIPRSRGGNTLYRNLHAIHSIANKKKGSRKGSEVPAGSMATGLNRVHFEKLFLHLQETFTTKRLSVVVDRLLFRAPPARSSAFGGLNLRWGVFSSQLAQYNGATRSEVDGGRLFDFIEAYMGGARIRRAPARKAARQKFSRCRWSDRETKLFKASLSKHGEGEWVKIRDDKSRGSWGRSYGGTRDNVALKDKARQLKNGGEKARQKFVGSNRRHPWSEEEVQSFKNSYVRLIASSSSERGKVGIWAAMFDDPAPSGWGKRHGGRSVVNLKDKFRTETRGGWVPT</sequence>
<dbReference type="Gene3D" id="1.10.246.220">
    <property type="match status" value="1"/>
</dbReference>
<feature type="domain" description="Myb-like" evidence="1">
    <location>
        <begin position="272"/>
        <end position="339"/>
    </location>
</feature>
<dbReference type="InterPro" id="IPR009057">
    <property type="entry name" value="Homeodomain-like_sf"/>
</dbReference>
<dbReference type="SMART" id="SM00717">
    <property type="entry name" value="SANT"/>
    <property type="match status" value="2"/>
</dbReference>
<dbReference type="InterPro" id="IPR001005">
    <property type="entry name" value="SANT/Myb"/>
</dbReference>